<evidence type="ECO:0000313" key="2">
    <source>
        <dbReference type="Proteomes" id="UP001292094"/>
    </source>
</evidence>
<dbReference type="AlphaFoldDB" id="A0AAE1TP70"/>
<organism evidence="1 2">
    <name type="scientific">Petrolisthes manimaculis</name>
    <dbReference type="NCBI Taxonomy" id="1843537"/>
    <lineage>
        <taxon>Eukaryota</taxon>
        <taxon>Metazoa</taxon>
        <taxon>Ecdysozoa</taxon>
        <taxon>Arthropoda</taxon>
        <taxon>Crustacea</taxon>
        <taxon>Multicrustacea</taxon>
        <taxon>Malacostraca</taxon>
        <taxon>Eumalacostraca</taxon>
        <taxon>Eucarida</taxon>
        <taxon>Decapoda</taxon>
        <taxon>Pleocyemata</taxon>
        <taxon>Anomura</taxon>
        <taxon>Galatheoidea</taxon>
        <taxon>Porcellanidae</taxon>
        <taxon>Petrolisthes</taxon>
    </lineage>
</organism>
<protein>
    <submittedName>
        <fullName evidence="1">Uncharacterized protein</fullName>
    </submittedName>
</protein>
<proteinExistence type="predicted"/>
<dbReference type="Proteomes" id="UP001292094">
    <property type="component" value="Unassembled WGS sequence"/>
</dbReference>
<name>A0AAE1TP70_9EUCA</name>
<sequence length="94" mass="10491">MCKGESRSQSAPYDTTQVPTPSLIVQLKVHPVVYLVVADGDVVLEDGVPFLEHYLVPPRPRLCRDQLLEVPYGVVRVAFDSNFFAESIVARHLV</sequence>
<evidence type="ECO:0000313" key="1">
    <source>
        <dbReference type="EMBL" id="KAK4290434.1"/>
    </source>
</evidence>
<keyword evidence="2" id="KW-1185">Reference proteome</keyword>
<comment type="caution">
    <text evidence="1">The sequence shown here is derived from an EMBL/GenBank/DDBJ whole genome shotgun (WGS) entry which is preliminary data.</text>
</comment>
<gene>
    <name evidence="1" type="ORF">Pmani_036651</name>
</gene>
<reference evidence="1" key="1">
    <citation type="submission" date="2023-11" db="EMBL/GenBank/DDBJ databases">
        <title>Genome assemblies of two species of porcelain crab, Petrolisthes cinctipes and Petrolisthes manimaculis (Anomura: Porcellanidae).</title>
        <authorList>
            <person name="Angst P."/>
        </authorList>
    </citation>
    <scope>NUCLEOTIDE SEQUENCE</scope>
    <source>
        <strain evidence="1">PB745_02</strain>
        <tissue evidence="1">Gill</tissue>
    </source>
</reference>
<dbReference type="EMBL" id="JAWZYT010005478">
    <property type="protein sequence ID" value="KAK4290434.1"/>
    <property type="molecule type" value="Genomic_DNA"/>
</dbReference>
<accession>A0AAE1TP70</accession>